<gene>
    <name evidence="2" type="ORF">EST54_18115</name>
</gene>
<protein>
    <submittedName>
        <fullName evidence="2">Type A2 lantipeptide</fullName>
    </submittedName>
</protein>
<keyword evidence="3" id="KW-1185">Reference proteome</keyword>
<proteinExistence type="predicted"/>
<reference evidence="2 3" key="1">
    <citation type="submission" date="2019-01" db="EMBL/GenBank/DDBJ databases">
        <title>Draft genome sequences of the type strain Streptomyces sioyaensis DSM 40032 and its novel strain, TM32, a thermotolerant antibiotics-producing actinobacterium.</title>
        <authorList>
            <person name="Nakaew N."/>
            <person name="Lumyong S."/>
            <person name="Sloan W.T."/>
            <person name="Sungthong R."/>
        </authorList>
    </citation>
    <scope>NUCLEOTIDE SEQUENCE [LARGE SCALE GENOMIC DNA]</scope>
    <source>
        <strain evidence="2 3">DSM 40032</strain>
    </source>
</reference>
<dbReference type="Proteomes" id="UP000289482">
    <property type="component" value="Unassembled WGS sequence"/>
</dbReference>
<evidence type="ECO:0000313" key="3">
    <source>
        <dbReference type="Proteomes" id="UP000289482"/>
    </source>
</evidence>
<feature type="compositionally biased region" description="Basic and acidic residues" evidence="1">
    <location>
        <begin position="1"/>
        <end position="15"/>
    </location>
</feature>
<comment type="caution">
    <text evidence="2">The sequence shown here is derived from an EMBL/GenBank/DDBJ whole genome shotgun (WGS) entry which is preliminary data.</text>
</comment>
<dbReference type="RefSeq" id="WP_129248686.1">
    <property type="nucleotide sequence ID" value="NZ_JABZEL010000009.1"/>
</dbReference>
<dbReference type="GeneID" id="95779861"/>
<dbReference type="EMBL" id="SDIF01000048">
    <property type="protein sequence ID" value="RXS65612.1"/>
    <property type="molecule type" value="Genomic_DNA"/>
</dbReference>
<name>A0A4Q1QRF2_9ACTN</name>
<sequence>MRKDSMPQNEVHEIADSDLDNVSGGILGAGNLTGAGDSSLPALPTLPALGGSVSGGVSGQIGPVSGQAGFSGGAGL</sequence>
<evidence type="ECO:0000313" key="2">
    <source>
        <dbReference type="EMBL" id="RXS65612.1"/>
    </source>
</evidence>
<accession>A0A4Q1QRF2</accession>
<evidence type="ECO:0000256" key="1">
    <source>
        <dbReference type="SAM" id="MobiDB-lite"/>
    </source>
</evidence>
<feature type="region of interest" description="Disordered" evidence="1">
    <location>
        <begin position="1"/>
        <end position="39"/>
    </location>
</feature>
<dbReference type="AlphaFoldDB" id="A0A4Q1QRF2"/>
<organism evidence="2 3">
    <name type="scientific">Streptomyces sioyaensis</name>
    <dbReference type="NCBI Taxonomy" id="67364"/>
    <lineage>
        <taxon>Bacteria</taxon>
        <taxon>Bacillati</taxon>
        <taxon>Actinomycetota</taxon>
        <taxon>Actinomycetes</taxon>
        <taxon>Kitasatosporales</taxon>
        <taxon>Streptomycetaceae</taxon>
        <taxon>Streptomyces</taxon>
    </lineage>
</organism>